<feature type="transmembrane region" description="Helical" evidence="5">
    <location>
        <begin position="431"/>
        <end position="448"/>
    </location>
</feature>
<dbReference type="EMBL" id="FO203512">
    <property type="protein sequence ID" value="CCK75794.1"/>
    <property type="molecule type" value="Genomic_DNA"/>
</dbReference>
<evidence type="ECO:0000256" key="1">
    <source>
        <dbReference type="ARBA" id="ARBA00004141"/>
    </source>
</evidence>
<feature type="transmembrane region" description="Helical" evidence="5">
    <location>
        <begin position="125"/>
        <end position="151"/>
    </location>
</feature>
<evidence type="ECO:0000256" key="3">
    <source>
        <dbReference type="ARBA" id="ARBA00022989"/>
    </source>
</evidence>
<evidence type="ECO:0000256" key="4">
    <source>
        <dbReference type="ARBA" id="ARBA00023136"/>
    </source>
</evidence>
<feature type="transmembrane region" description="Helical" evidence="5">
    <location>
        <begin position="402"/>
        <end position="419"/>
    </location>
</feature>
<feature type="transmembrane region" description="Helical" evidence="5">
    <location>
        <begin position="289"/>
        <end position="306"/>
    </location>
</feature>
<feature type="transmembrane region" description="Helical" evidence="5">
    <location>
        <begin position="230"/>
        <end position="249"/>
    </location>
</feature>
<feature type="domain" description="Sodium/calcium exchanger membrane region" evidence="6">
    <location>
        <begin position="293"/>
        <end position="444"/>
    </location>
</feature>
<name>R4YTG3_OLEAN</name>
<dbReference type="HOGENOM" id="CLU_609487_0_0_6"/>
<keyword evidence="4 5" id="KW-0472">Membrane</keyword>
<dbReference type="GO" id="GO:0016020">
    <property type="term" value="C:membrane"/>
    <property type="evidence" value="ECO:0007669"/>
    <property type="project" value="UniProtKB-SubCell"/>
</dbReference>
<dbReference type="STRING" id="698738.OLEAN_C16180"/>
<evidence type="ECO:0000259" key="6">
    <source>
        <dbReference type="Pfam" id="PF01699"/>
    </source>
</evidence>
<keyword evidence="2 5" id="KW-0812">Transmembrane</keyword>
<protein>
    <recommendedName>
        <fullName evidence="6">Sodium/calcium exchanger membrane region domain-containing protein</fullName>
    </recommendedName>
</protein>
<feature type="transmembrane region" description="Helical" evidence="5">
    <location>
        <begin position="356"/>
        <end position="382"/>
    </location>
</feature>
<dbReference type="GO" id="GO:0055085">
    <property type="term" value="P:transmembrane transport"/>
    <property type="evidence" value="ECO:0007669"/>
    <property type="project" value="InterPro"/>
</dbReference>
<dbReference type="AlphaFoldDB" id="R4YTG3"/>
<dbReference type="Pfam" id="PF01699">
    <property type="entry name" value="Na_Ca_ex"/>
    <property type="match status" value="1"/>
</dbReference>
<dbReference type="InterPro" id="IPR004837">
    <property type="entry name" value="NaCa_Exmemb"/>
</dbReference>
<evidence type="ECO:0000313" key="7">
    <source>
        <dbReference type="EMBL" id="CCK75794.1"/>
    </source>
</evidence>
<evidence type="ECO:0000256" key="2">
    <source>
        <dbReference type="ARBA" id="ARBA00022692"/>
    </source>
</evidence>
<organism evidence="7 8">
    <name type="scientific">Oleispira antarctica RB-8</name>
    <dbReference type="NCBI Taxonomy" id="698738"/>
    <lineage>
        <taxon>Bacteria</taxon>
        <taxon>Pseudomonadati</taxon>
        <taxon>Pseudomonadota</taxon>
        <taxon>Gammaproteobacteria</taxon>
        <taxon>Oceanospirillales</taxon>
        <taxon>Oceanospirillaceae</taxon>
        <taxon>Oleispira</taxon>
    </lineage>
</organism>
<evidence type="ECO:0000256" key="5">
    <source>
        <dbReference type="SAM" id="Phobius"/>
    </source>
</evidence>
<accession>R4YTG3</accession>
<feature type="transmembrane region" description="Helical" evidence="5">
    <location>
        <begin position="200"/>
        <end position="218"/>
    </location>
</feature>
<evidence type="ECO:0000313" key="8">
    <source>
        <dbReference type="Proteomes" id="UP000032749"/>
    </source>
</evidence>
<feature type="transmembrane region" description="Helical" evidence="5">
    <location>
        <begin position="64"/>
        <end position="84"/>
    </location>
</feature>
<dbReference type="KEGG" id="oai:OLEAN_C16180"/>
<feature type="transmembrane region" description="Helical" evidence="5">
    <location>
        <begin position="90"/>
        <end position="113"/>
    </location>
</feature>
<keyword evidence="3 5" id="KW-1133">Transmembrane helix</keyword>
<keyword evidence="8" id="KW-1185">Reference proteome</keyword>
<sequence>MQKENPNLRFNNDVPVRPEVVAGLPGAIPEVDESLSNAGIDPERLSILHIGQPPKKLKYSAPGWVYRMSIGYFLWLVLFLLEHFGVTLPIYLDAFFSLVVGLLIVQVACQILVKATEQFAARMRWTHYIAGTAAEILSTLPECVVIAFLVMVDPLTAFLVAMVTIYNNALVFSIYSYFLPRDQHGKFLMPKPITDSGTQILIAGGMLGLVMGLIMLTFSLGEHPKKAFEAIDLVVFAVLLLCIFVVYIYKIVRDQEEEEDEVHAVLELTEEEVELRHDLVFKHVEKNSLPFIFSLLLLGILGAFLGGERVAVFATLAIDGFGLSGVVAAIILAGFAGMSEYVILWTSHRKKEYGIALANAFGGIAQVLFLIVPFTFLAIAYYQVFVNSGHPDLPIEFSVTHILMLVFLFPTLHTLASLLQNDHTMDILDTVIMFSIVGLLLLLLVTYGV</sequence>
<gene>
    <name evidence="7" type="ORF">OLEAN_C16180</name>
</gene>
<reference evidence="7 8" key="1">
    <citation type="journal article" date="2013" name="Nat. Commun.">
        <title>Genome sequence and functional genomic analysis of the oil-degrading bacterium Oleispira antarctica.</title>
        <authorList>
            <person name="Kube M."/>
            <person name="Chernikova T.N."/>
            <person name="Al-Ramahi Y."/>
            <person name="Beloqui A."/>
            <person name="Lopez-Cortez N."/>
            <person name="Guazzaroni M.E."/>
            <person name="Heipieper H.J."/>
            <person name="Klages S."/>
            <person name="Kotsyurbenko O.R."/>
            <person name="Langer I."/>
            <person name="Nechitaylo T.Y."/>
            <person name="Lunsdorf H."/>
            <person name="Fernandez M."/>
            <person name="Juarez S."/>
            <person name="Ciordia S."/>
            <person name="Singer A."/>
            <person name="Kagan O."/>
            <person name="Egorova O."/>
            <person name="Petit P.A."/>
            <person name="Stogios P."/>
            <person name="Kim Y."/>
            <person name="Tchigvintsev A."/>
            <person name="Flick R."/>
            <person name="Denaro R."/>
            <person name="Genovese M."/>
            <person name="Albar J.P."/>
            <person name="Reva O.N."/>
            <person name="Martinez-Gomariz M."/>
            <person name="Tran H."/>
            <person name="Ferrer M."/>
            <person name="Savchenko A."/>
            <person name="Yakunin A.F."/>
            <person name="Yakimov M.M."/>
            <person name="Golyshina O.V."/>
            <person name="Reinhardt R."/>
            <person name="Golyshin P.N."/>
        </authorList>
    </citation>
    <scope>NUCLEOTIDE SEQUENCE [LARGE SCALE GENOMIC DNA]</scope>
</reference>
<feature type="transmembrane region" description="Helical" evidence="5">
    <location>
        <begin position="157"/>
        <end position="179"/>
    </location>
</feature>
<proteinExistence type="predicted"/>
<comment type="subcellular location">
    <subcellularLocation>
        <location evidence="1">Membrane</location>
        <topology evidence="1">Multi-pass membrane protein</topology>
    </subcellularLocation>
</comment>
<dbReference type="Proteomes" id="UP000032749">
    <property type="component" value="Chromosome"/>
</dbReference>